<keyword evidence="13" id="KW-1185">Reference proteome</keyword>
<comment type="caution">
    <text evidence="12">The sequence shown here is derived from an EMBL/GenBank/DDBJ whole genome shotgun (WGS) entry which is preliminary data.</text>
</comment>
<evidence type="ECO:0000256" key="4">
    <source>
        <dbReference type="ARBA" id="ARBA00022692"/>
    </source>
</evidence>
<evidence type="ECO:0000256" key="7">
    <source>
        <dbReference type="ARBA" id="ARBA00023136"/>
    </source>
</evidence>
<evidence type="ECO:0000313" key="12">
    <source>
        <dbReference type="EMBL" id="KAF7312392.1"/>
    </source>
</evidence>
<name>A0A8H6WC24_9AGAR</name>
<keyword evidence="5 11" id="KW-1133">Transmembrane helix</keyword>
<feature type="region of interest" description="Disordered" evidence="10">
    <location>
        <begin position="674"/>
        <end position="695"/>
    </location>
</feature>
<reference evidence="12" key="1">
    <citation type="submission" date="2020-05" db="EMBL/GenBank/DDBJ databases">
        <title>Mycena genomes resolve the evolution of fungal bioluminescence.</title>
        <authorList>
            <person name="Tsai I.J."/>
        </authorList>
    </citation>
    <scope>NUCLEOTIDE SEQUENCE</scope>
    <source>
        <strain evidence="12">171206Taipei</strain>
    </source>
</reference>
<dbReference type="Pfam" id="PF02076">
    <property type="entry name" value="STE3"/>
    <property type="match status" value="1"/>
</dbReference>
<feature type="compositionally biased region" description="Low complexity" evidence="10">
    <location>
        <begin position="478"/>
        <end position="488"/>
    </location>
</feature>
<feature type="transmembrane region" description="Helical" evidence="11">
    <location>
        <begin position="45"/>
        <end position="65"/>
    </location>
</feature>
<evidence type="ECO:0008006" key="14">
    <source>
        <dbReference type="Google" id="ProtNLM"/>
    </source>
</evidence>
<keyword evidence="3" id="KW-0589">Pheromone response</keyword>
<evidence type="ECO:0000256" key="2">
    <source>
        <dbReference type="ARBA" id="ARBA00011085"/>
    </source>
</evidence>
<dbReference type="OrthoDB" id="2874149at2759"/>
<keyword evidence="8" id="KW-0675">Receptor</keyword>
<organism evidence="12 13">
    <name type="scientific">Mycena indigotica</name>
    <dbReference type="NCBI Taxonomy" id="2126181"/>
    <lineage>
        <taxon>Eukaryota</taxon>
        <taxon>Fungi</taxon>
        <taxon>Dikarya</taxon>
        <taxon>Basidiomycota</taxon>
        <taxon>Agaricomycotina</taxon>
        <taxon>Agaricomycetes</taxon>
        <taxon>Agaricomycetidae</taxon>
        <taxon>Agaricales</taxon>
        <taxon>Marasmiineae</taxon>
        <taxon>Mycenaceae</taxon>
        <taxon>Mycena</taxon>
    </lineage>
</organism>
<evidence type="ECO:0000256" key="1">
    <source>
        <dbReference type="ARBA" id="ARBA00004141"/>
    </source>
</evidence>
<keyword evidence="6" id="KW-0297">G-protein coupled receptor</keyword>
<protein>
    <recommendedName>
        <fullName evidence="14">Pheromone receptor</fullName>
    </recommendedName>
</protein>
<feature type="region of interest" description="Disordered" evidence="10">
    <location>
        <begin position="368"/>
        <end position="428"/>
    </location>
</feature>
<gene>
    <name evidence="12" type="ORF">MIND_00252500</name>
</gene>
<feature type="compositionally biased region" description="Low complexity" evidence="10">
    <location>
        <begin position="385"/>
        <end position="407"/>
    </location>
</feature>
<keyword evidence="4 11" id="KW-0812">Transmembrane</keyword>
<dbReference type="GO" id="GO:0000750">
    <property type="term" value="P:pheromone-dependent signal transduction involved in conjugation with cellular fusion"/>
    <property type="evidence" value="ECO:0007669"/>
    <property type="project" value="TreeGrafter"/>
</dbReference>
<feature type="region of interest" description="Disordered" evidence="10">
    <location>
        <begin position="457"/>
        <end position="509"/>
    </location>
</feature>
<keyword evidence="9" id="KW-0807">Transducer</keyword>
<dbReference type="GeneID" id="59341921"/>
<dbReference type="PRINTS" id="PR00899">
    <property type="entry name" value="GPCRSTE3"/>
</dbReference>
<comment type="subcellular location">
    <subcellularLocation>
        <location evidence="1">Membrane</location>
        <topology evidence="1">Multi-pass membrane protein</topology>
    </subcellularLocation>
</comment>
<evidence type="ECO:0000313" key="13">
    <source>
        <dbReference type="Proteomes" id="UP000636479"/>
    </source>
</evidence>
<evidence type="ECO:0000256" key="10">
    <source>
        <dbReference type="SAM" id="MobiDB-lite"/>
    </source>
</evidence>
<evidence type="ECO:0000256" key="5">
    <source>
        <dbReference type="ARBA" id="ARBA00022989"/>
    </source>
</evidence>
<comment type="similarity">
    <text evidence="2">Belongs to the G-protein coupled receptor 4 family.</text>
</comment>
<feature type="transmembrane region" description="Helical" evidence="11">
    <location>
        <begin position="220"/>
        <end position="245"/>
    </location>
</feature>
<dbReference type="EMBL" id="JACAZF010000002">
    <property type="protein sequence ID" value="KAF7312392.1"/>
    <property type="molecule type" value="Genomic_DNA"/>
</dbReference>
<feature type="transmembrane region" description="Helical" evidence="11">
    <location>
        <begin position="12"/>
        <end position="33"/>
    </location>
</feature>
<dbReference type="GO" id="GO:0005886">
    <property type="term" value="C:plasma membrane"/>
    <property type="evidence" value="ECO:0007669"/>
    <property type="project" value="TreeGrafter"/>
</dbReference>
<feature type="compositionally biased region" description="Basic and acidic residues" evidence="10">
    <location>
        <begin position="683"/>
        <end position="695"/>
    </location>
</feature>
<feature type="transmembrane region" description="Helical" evidence="11">
    <location>
        <begin position="125"/>
        <end position="145"/>
    </location>
</feature>
<feature type="transmembrane region" description="Helical" evidence="11">
    <location>
        <begin position="85"/>
        <end position="104"/>
    </location>
</feature>
<proteinExistence type="inferred from homology"/>
<evidence type="ECO:0000256" key="6">
    <source>
        <dbReference type="ARBA" id="ARBA00023040"/>
    </source>
</evidence>
<dbReference type="AlphaFoldDB" id="A0A8H6WC24"/>
<dbReference type="PANTHER" id="PTHR28097">
    <property type="entry name" value="PHEROMONE A FACTOR RECEPTOR"/>
    <property type="match status" value="1"/>
</dbReference>
<dbReference type="InterPro" id="IPR001499">
    <property type="entry name" value="GPCR_STE3"/>
</dbReference>
<sequence>MSSSPLTTALPALPILSFLLVSFLLVFLLLLLFRPQNRQIRSVSLVALIVWLFLSTLIYGVDALVWRDSSDVTRAPIWCDITTKLTLGALAGIPGALVGLARALELLASRRTFHPDVSGRGISRFADIVCCVIFPVVYMLLHFAVQDHRFDLVPSLGCFPSMRLASSATTTMLVPPLVIGAVALGFCLVASVHAILLFLRTQSALSTHLEARMGYTYPATLFSLRLCFTTLLSFAAIALICLTYVPAIASLSSFEHRFSHSASNTSGTSGFGVFGDPNSTGTPLLQWDWSLSHVPVLSDPAEVGRKELSVWSLLGFAALVLLCSVFGGVGDGMVWPWADLGKNANTALKKTTASLSALKLKVKTRISSSAAGNKAPQRPPLSRLTIPKKSPIGSISSVSSKTSLSTPVSPPRPRVPPGLGLYDNSPRSELRSGWDEMLEMDAYDSKTPERKSGLFKFATFPRGSSPSDLEAQTGGTVSRSASTSSQSPSEHDSRATTPAEMSPQDSFAESTRAYLASPVAHALGLASSTISSSWPDKQKPLNRRDTAILGTGKDGRLLSVMATPSPSPDFLQPPKPMLAPPTVIPPAESAIIPPRTTSLPANNDGLLTAPDRVPPRQPIPTDTSDAASTCSSILDVPWPWPLPPPTSTPAIVGPRPARSPPAFGFSLAAHTRELAQPQQGARTRHDTPEANSEEPHPVPLAVRLWLITQLIHVFFIHLHVSLRAAAVLDIISPPHLRPLPSFHLVMGCIFLGFFTT</sequence>
<keyword evidence="7 11" id="KW-0472">Membrane</keyword>
<dbReference type="Proteomes" id="UP000636479">
    <property type="component" value="Unassembled WGS sequence"/>
</dbReference>
<accession>A0A8H6WC24</accession>
<evidence type="ECO:0000256" key="9">
    <source>
        <dbReference type="ARBA" id="ARBA00023224"/>
    </source>
</evidence>
<dbReference type="GO" id="GO:0004932">
    <property type="term" value="F:mating-type factor pheromone receptor activity"/>
    <property type="evidence" value="ECO:0007669"/>
    <property type="project" value="InterPro"/>
</dbReference>
<dbReference type="PANTHER" id="PTHR28097:SF1">
    <property type="entry name" value="PHEROMONE A FACTOR RECEPTOR"/>
    <property type="match status" value="1"/>
</dbReference>
<dbReference type="RefSeq" id="XP_037224500.1">
    <property type="nucleotide sequence ID" value="XM_037359405.1"/>
</dbReference>
<evidence type="ECO:0000256" key="3">
    <source>
        <dbReference type="ARBA" id="ARBA00022507"/>
    </source>
</evidence>
<evidence type="ECO:0000256" key="11">
    <source>
        <dbReference type="SAM" id="Phobius"/>
    </source>
</evidence>
<feature type="transmembrane region" description="Helical" evidence="11">
    <location>
        <begin position="177"/>
        <end position="199"/>
    </location>
</feature>
<evidence type="ECO:0000256" key="8">
    <source>
        <dbReference type="ARBA" id="ARBA00023170"/>
    </source>
</evidence>